<name>G0UKJ1_TRYCI</name>
<evidence type="ECO:0000313" key="2">
    <source>
        <dbReference type="EMBL" id="CCC89896.1"/>
    </source>
</evidence>
<evidence type="ECO:0000259" key="1">
    <source>
        <dbReference type="Pfam" id="PF00498"/>
    </source>
</evidence>
<dbReference type="Gene3D" id="2.60.200.20">
    <property type="match status" value="1"/>
</dbReference>
<dbReference type="InterPro" id="IPR008984">
    <property type="entry name" value="SMAD_FHA_dom_sf"/>
</dbReference>
<gene>
    <name evidence="2" type="ORF">TCIL3000_3_3300</name>
</gene>
<sequence>MDAPNYARTGLLSCAYAGLPVAEQRFASATSTKWFPSLLTVPQRLLWSITNEDGVDNTLLNFLSAAYTYEEIRKYHPDPSRHSELMRTMFNWYRKAIVDGMEKTITPGTFQPYLPAYCLCVLKEGKTVASYGDLSRRGVTLCGKDRDVNDIPLDHPSCSAQHAVLEVNFVYAHAEEFQKQFSAFIERMSHQSDWDSAHFVDEICSFAYELVRNLGKEEDSWPMELQVTDLGSTNGTRLNGELLRPLERVTLIEGDVLTFGCSTRSYVVVRA</sequence>
<protein>
    <submittedName>
        <fullName evidence="2">Uncharacterized protein TCIL3000_3_3300</fullName>
    </submittedName>
</protein>
<dbReference type="PANTHER" id="PTHR23308">
    <property type="entry name" value="NUCLEAR INHIBITOR OF PROTEIN PHOSPHATASE-1"/>
    <property type="match status" value="1"/>
</dbReference>
<reference evidence="2" key="1">
    <citation type="journal article" date="2012" name="Proc. Natl. Acad. Sci. U.S.A.">
        <title>Antigenic diversity is generated by distinct evolutionary mechanisms in African trypanosome species.</title>
        <authorList>
            <person name="Jackson A.P."/>
            <person name="Berry A."/>
            <person name="Aslett M."/>
            <person name="Allison H.C."/>
            <person name="Burton P."/>
            <person name="Vavrova-Anderson J."/>
            <person name="Brown R."/>
            <person name="Browne H."/>
            <person name="Corton N."/>
            <person name="Hauser H."/>
            <person name="Gamble J."/>
            <person name="Gilderthorp R."/>
            <person name="Marcello L."/>
            <person name="McQuillan J."/>
            <person name="Otto T.D."/>
            <person name="Quail M.A."/>
            <person name="Sanders M.J."/>
            <person name="van Tonder A."/>
            <person name="Ginger M.L."/>
            <person name="Field M.C."/>
            <person name="Barry J.D."/>
            <person name="Hertz-Fowler C."/>
            <person name="Berriman M."/>
        </authorList>
    </citation>
    <scope>NUCLEOTIDE SEQUENCE</scope>
    <source>
        <strain evidence="2">IL3000</strain>
    </source>
</reference>
<organism evidence="2">
    <name type="scientific">Trypanosoma congolense (strain IL3000)</name>
    <dbReference type="NCBI Taxonomy" id="1068625"/>
    <lineage>
        <taxon>Eukaryota</taxon>
        <taxon>Discoba</taxon>
        <taxon>Euglenozoa</taxon>
        <taxon>Kinetoplastea</taxon>
        <taxon>Metakinetoplastina</taxon>
        <taxon>Trypanosomatida</taxon>
        <taxon>Trypanosomatidae</taxon>
        <taxon>Trypanosoma</taxon>
        <taxon>Nannomonas</taxon>
    </lineage>
</organism>
<dbReference type="InterPro" id="IPR000253">
    <property type="entry name" value="FHA_dom"/>
</dbReference>
<dbReference type="Pfam" id="PF00498">
    <property type="entry name" value="FHA"/>
    <property type="match status" value="1"/>
</dbReference>
<accession>G0UKJ1</accession>
<dbReference type="VEuPathDB" id="TriTrypDB:TcIL3000_3_3300"/>
<dbReference type="InterPro" id="IPR050923">
    <property type="entry name" value="Cell_Proc_Reg/RNA_Proc"/>
</dbReference>
<dbReference type="SUPFAM" id="SSF49879">
    <property type="entry name" value="SMAD/FHA domain"/>
    <property type="match status" value="1"/>
</dbReference>
<dbReference type="AlphaFoldDB" id="G0UKJ1"/>
<dbReference type="EMBL" id="HE575316">
    <property type="protein sequence ID" value="CCC89896.1"/>
    <property type="molecule type" value="Genomic_DNA"/>
</dbReference>
<feature type="domain" description="FHA" evidence="1">
    <location>
        <begin position="225"/>
        <end position="260"/>
    </location>
</feature>
<proteinExistence type="predicted"/>